<evidence type="ECO:0000256" key="4">
    <source>
        <dbReference type="ARBA" id="ARBA00022475"/>
    </source>
</evidence>
<comment type="subcellular location">
    <subcellularLocation>
        <location evidence="1">Cell membrane</location>
        <topology evidence="1">Peripheral membrane protein</topology>
    </subcellularLocation>
</comment>
<organism evidence="10 11">
    <name type="scientific">Gracilibacillus dipsosauri</name>
    <dbReference type="NCBI Taxonomy" id="178340"/>
    <lineage>
        <taxon>Bacteria</taxon>
        <taxon>Bacillati</taxon>
        <taxon>Bacillota</taxon>
        <taxon>Bacilli</taxon>
        <taxon>Bacillales</taxon>
        <taxon>Bacillaceae</taxon>
        <taxon>Gracilibacillus</taxon>
    </lineage>
</organism>
<evidence type="ECO:0000256" key="3">
    <source>
        <dbReference type="ARBA" id="ARBA00022448"/>
    </source>
</evidence>
<gene>
    <name evidence="10" type="ORF">DLJ74_15310</name>
</gene>
<dbReference type="PROSITE" id="PS00211">
    <property type="entry name" value="ABC_TRANSPORTER_1"/>
    <property type="match status" value="1"/>
</dbReference>
<evidence type="ECO:0000256" key="7">
    <source>
        <dbReference type="ARBA" id="ARBA00022967"/>
    </source>
</evidence>
<dbReference type="Proteomes" id="UP000245624">
    <property type="component" value="Unassembled WGS sequence"/>
</dbReference>
<dbReference type="GO" id="GO:0043190">
    <property type="term" value="C:ATP-binding cassette (ABC) transporter complex"/>
    <property type="evidence" value="ECO:0007669"/>
    <property type="project" value="TreeGrafter"/>
</dbReference>
<dbReference type="SMART" id="SM00382">
    <property type="entry name" value="AAA"/>
    <property type="match status" value="1"/>
</dbReference>
<dbReference type="AlphaFoldDB" id="A0A317KW90"/>
<protein>
    <submittedName>
        <fullName evidence="10">Energy-coupling factor transporter ATPase</fullName>
    </submittedName>
</protein>
<dbReference type="FunFam" id="3.40.50.300:FF:000224">
    <property type="entry name" value="Energy-coupling factor transporter ATP-binding protein EcfA"/>
    <property type="match status" value="1"/>
</dbReference>
<evidence type="ECO:0000256" key="6">
    <source>
        <dbReference type="ARBA" id="ARBA00022840"/>
    </source>
</evidence>
<keyword evidence="11" id="KW-1185">Reference proteome</keyword>
<dbReference type="GO" id="GO:0016887">
    <property type="term" value="F:ATP hydrolysis activity"/>
    <property type="evidence" value="ECO:0007669"/>
    <property type="project" value="InterPro"/>
</dbReference>
<evidence type="ECO:0000313" key="10">
    <source>
        <dbReference type="EMBL" id="PWU67444.1"/>
    </source>
</evidence>
<dbReference type="InterPro" id="IPR015856">
    <property type="entry name" value="ABC_transpr_CbiO/EcfA_su"/>
</dbReference>
<keyword evidence="7" id="KW-1278">Translocase</keyword>
<dbReference type="InterPro" id="IPR003439">
    <property type="entry name" value="ABC_transporter-like_ATP-bd"/>
</dbReference>
<dbReference type="Gene3D" id="3.40.50.300">
    <property type="entry name" value="P-loop containing nucleotide triphosphate hydrolases"/>
    <property type="match status" value="1"/>
</dbReference>
<evidence type="ECO:0000256" key="8">
    <source>
        <dbReference type="ARBA" id="ARBA00023136"/>
    </source>
</evidence>
<accession>A0A317KW90</accession>
<evidence type="ECO:0000313" key="11">
    <source>
        <dbReference type="Proteomes" id="UP000245624"/>
    </source>
</evidence>
<keyword evidence="8" id="KW-0472">Membrane</keyword>
<evidence type="ECO:0000259" key="9">
    <source>
        <dbReference type="PROSITE" id="PS50893"/>
    </source>
</evidence>
<dbReference type="InterPro" id="IPR027417">
    <property type="entry name" value="P-loop_NTPase"/>
</dbReference>
<dbReference type="NCBIfam" id="TIGR04520">
    <property type="entry name" value="ECF_ATPase_1"/>
    <property type="match status" value="1"/>
</dbReference>
<keyword evidence="6" id="KW-0067">ATP-binding</keyword>
<dbReference type="RefSeq" id="WP_109985129.1">
    <property type="nucleotide sequence ID" value="NZ_QGTD01000014.1"/>
</dbReference>
<dbReference type="InterPro" id="IPR017871">
    <property type="entry name" value="ABC_transporter-like_CS"/>
</dbReference>
<name>A0A317KW90_9BACI</name>
<evidence type="ECO:0000256" key="2">
    <source>
        <dbReference type="ARBA" id="ARBA00005417"/>
    </source>
</evidence>
<evidence type="ECO:0000256" key="5">
    <source>
        <dbReference type="ARBA" id="ARBA00022741"/>
    </source>
</evidence>
<keyword evidence="3" id="KW-0813">Transport</keyword>
<dbReference type="CDD" id="cd03225">
    <property type="entry name" value="ABC_cobalt_CbiO_domain1"/>
    <property type="match status" value="1"/>
</dbReference>
<dbReference type="OrthoDB" id="9784332at2"/>
<dbReference type="PANTHER" id="PTHR43553">
    <property type="entry name" value="HEAVY METAL TRANSPORTER"/>
    <property type="match status" value="1"/>
</dbReference>
<proteinExistence type="inferred from homology"/>
<dbReference type="InterPro" id="IPR030947">
    <property type="entry name" value="EcfA_1"/>
</dbReference>
<keyword evidence="5" id="KW-0547">Nucleotide-binding</keyword>
<dbReference type="GO" id="GO:0015087">
    <property type="term" value="F:cobalt ion transmembrane transporter activity"/>
    <property type="evidence" value="ECO:0007669"/>
    <property type="project" value="UniProtKB-ARBA"/>
</dbReference>
<evidence type="ECO:0000256" key="1">
    <source>
        <dbReference type="ARBA" id="ARBA00004202"/>
    </source>
</evidence>
<dbReference type="EMBL" id="QGTD01000014">
    <property type="protein sequence ID" value="PWU67444.1"/>
    <property type="molecule type" value="Genomic_DNA"/>
</dbReference>
<dbReference type="GO" id="GO:0042626">
    <property type="term" value="F:ATPase-coupled transmembrane transporter activity"/>
    <property type="evidence" value="ECO:0007669"/>
    <property type="project" value="TreeGrafter"/>
</dbReference>
<dbReference type="PANTHER" id="PTHR43553:SF24">
    <property type="entry name" value="ENERGY-COUPLING FACTOR TRANSPORTER ATP-BINDING PROTEIN ECFA1"/>
    <property type="match status" value="1"/>
</dbReference>
<sequence length="277" mass="31774">MTKIEFRNVYFRYHEDQNWIIEALNFTIEPGENVAIIGHNGSGKSTIAKLMMGLVYPQKGAIFVDGQRVTEDHIWEIRQKIGMVFQNPETQFVGTTVRDDVAFGLENRGVPRVEMVDRIKKSLIDVGMDDYTLHEPHHLSGGQKQRVAIAGVMATEPDIVILDEATSMLDPIGRQEIAKVISRIIKQRRMTTVSITHDVKEVMQADRVIILKGGELYQCLTPRQLLAGEYDWDYLGLTKPFVLSVKEEFEKYGYQFEHTPLNHEELIDALWTYYSKT</sequence>
<keyword evidence="4" id="KW-1003">Cell membrane</keyword>
<dbReference type="GO" id="GO:0005524">
    <property type="term" value="F:ATP binding"/>
    <property type="evidence" value="ECO:0007669"/>
    <property type="project" value="UniProtKB-KW"/>
</dbReference>
<dbReference type="PROSITE" id="PS50893">
    <property type="entry name" value="ABC_TRANSPORTER_2"/>
    <property type="match status" value="1"/>
</dbReference>
<dbReference type="NCBIfam" id="NF010167">
    <property type="entry name" value="PRK13648.1"/>
    <property type="match status" value="1"/>
</dbReference>
<dbReference type="Pfam" id="PF00005">
    <property type="entry name" value="ABC_tran"/>
    <property type="match status" value="1"/>
</dbReference>
<feature type="domain" description="ABC transporter" evidence="9">
    <location>
        <begin position="4"/>
        <end position="238"/>
    </location>
</feature>
<reference evidence="10 11" key="1">
    <citation type="submission" date="2018-05" db="EMBL/GenBank/DDBJ databases">
        <title>Genomic analysis of Gracilibacillus dipsosauri DD1 reveals novel features of a salt-tolerant amylase.</title>
        <authorList>
            <person name="Deutch C.E."/>
            <person name="Yang S."/>
        </authorList>
    </citation>
    <scope>NUCLEOTIDE SEQUENCE [LARGE SCALE GENOMIC DNA]</scope>
    <source>
        <strain evidence="10 11">DD1</strain>
    </source>
</reference>
<comment type="caution">
    <text evidence="10">The sequence shown here is derived from an EMBL/GenBank/DDBJ whole genome shotgun (WGS) entry which is preliminary data.</text>
</comment>
<dbReference type="InterPro" id="IPR003593">
    <property type="entry name" value="AAA+_ATPase"/>
</dbReference>
<dbReference type="SUPFAM" id="SSF52540">
    <property type="entry name" value="P-loop containing nucleoside triphosphate hydrolases"/>
    <property type="match status" value="1"/>
</dbReference>
<dbReference type="InterPro" id="IPR050095">
    <property type="entry name" value="ECF_ABC_transporter_ATP-bd"/>
</dbReference>
<comment type="similarity">
    <text evidence="2">Belongs to the ABC transporter superfamily.</text>
</comment>